<dbReference type="PANTHER" id="PTHR12692:SF0">
    <property type="entry name" value="GH11935P"/>
    <property type="match status" value="1"/>
</dbReference>
<keyword evidence="7 9" id="KW-1133">Transmembrane helix</keyword>
<evidence type="ECO:0000256" key="6">
    <source>
        <dbReference type="ARBA" id="ARBA00022824"/>
    </source>
</evidence>
<evidence type="ECO:0000256" key="8">
    <source>
        <dbReference type="ARBA" id="ARBA00023136"/>
    </source>
</evidence>
<evidence type="ECO:0000313" key="11">
    <source>
        <dbReference type="EMBL" id="KAH6599962.1"/>
    </source>
</evidence>
<feature type="transmembrane region" description="Helical" evidence="9">
    <location>
        <begin position="179"/>
        <end position="199"/>
    </location>
</feature>
<keyword evidence="8 9" id="KW-0472">Membrane</keyword>
<sequence>MQLSLSAVLQSAIAWSVLISPLMIMSSLGSSVNSRIEQLNALHQGVIPIPLDEVTYNLFTEKPRNYTMFIMLTTTVKEHNCQPCVQWHKQYKQVAEAWSSSFEAGKLYFAELDFSKGHAIFTKSVPLVLRFPPTEGNRAIKGVYELYDLNRHGFEIEPFLNHIETTTGIKIKIRKPVNYNGLIVGAVTAAAIGATLFVFQDQIIALLALKALWISLSLTITLIMCGGYMWNTIRAPPFIGNKDGQPHFLSGGLQYQFGVETHIVAILYGLASTAFVALVVMAPKVSTPAAQRTAVFICLVSFMFVYSVILSVFKLKAGNYPFRLMF</sequence>
<dbReference type="InterPro" id="IPR021149">
    <property type="entry name" value="OligosaccharylTrfase_OST3/OST6"/>
</dbReference>
<proteinExistence type="inferred from homology"/>
<evidence type="ECO:0000256" key="1">
    <source>
        <dbReference type="ARBA" id="ARBA00002791"/>
    </source>
</evidence>
<feature type="transmembrane region" description="Helical" evidence="9">
    <location>
        <begin position="294"/>
        <end position="313"/>
    </location>
</feature>
<comment type="function">
    <text evidence="1">Subunit of the oligosaccharyl transferase (OST) complex that catalyzes the initial transfer of a defined glycan (Glc(3)Man(9)GlcNAc(2) in eukaryotes) from the lipid carrier dolichol-pyrophosphate to an asparagine residue within an Asn-X-Ser/Thr consensus motif in nascent polypeptide chains, the first step in protein N-glycosylation. N-glycosylation occurs cotranslationally and the complex associates with the Sec61 complex at the channel-forming translocon complex that mediates protein translocation across the endoplasmic reticulum (ER). All subunits are required for a maximal enzyme activity.</text>
</comment>
<feature type="transmembrane region" description="Helical" evidence="9">
    <location>
        <begin position="263"/>
        <end position="282"/>
    </location>
</feature>
<keyword evidence="6" id="KW-0256">Endoplasmic reticulum</keyword>
<keyword evidence="5 10" id="KW-0732">Signal</keyword>
<comment type="similarity">
    <text evidence="3">Belongs to the OST3/OST6 family.</text>
</comment>
<evidence type="ECO:0000256" key="7">
    <source>
        <dbReference type="ARBA" id="ARBA00022989"/>
    </source>
</evidence>
<feature type="signal peptide" evidence="10">
    <location>
        <begin position="1"/>
        <end position="29"/>
    </location>
</feature>
<protein>
    <recommendedName>
        <fullName evidence="13">Magnesium transporter protein 1</fullName>
    </recommendedName>
</protein>
<evidence type="ECO:0000256" key="4">
    <source>
        <dbReference type="ARBA" id="ARBA00022692"/>
    </source>
</evidence>
<reference evidence="11 12" key="1">
    <citation type="submission" date="2021-02" db="EMBL/GenBank/DDBJ databases">
        <title>Variation within the Batrachochytrium salamandrivorans European outbreak.</title>
        <authorList>
            <person name="Kelly M."/>
            <person name="Pasmans F."/>
            <person name="Shea T.P."/>
            <person name="Munoz J.F."/>
            <person name="Carranza S."/>
            <person name="Cuomo C.A."/>
            <person name="Martel A."/>
        </authorList>
    </citation>
    <scope>NUCLEOTIDE SEQUENCE [LARGE SCALE GENOMIC DNA]</scope>
    <source>
        <strain evidence="11 12">AMFP18/2</strain>
    </source>
</reference>
<evidence type="ECO:0008006" key="13">
    <source>
        <dbReference type="Google" id="ProtNLM"/>
    </source>
</evidence>
<name>A0ABQ8FL58_9FUNG</name>
<dbReference type="EMBL" id="JAFCIX010000053">
    <property type="protein sequence ID" value="KAH6599962.1"/>
    <property type="molecule type" value="Genomic_DNA"/>
</dbReference>
<dbReference type="Proteomes" id="UP001648503">
    <property type="component" value="Unassembled WGS sequence"/>
</dbReference>
<dbReference type="Pfam" id="PF04756">
    <property type="entry name" value="OST3_OST6"/>
    <property type="match status" value="1"/>
</dbReference>
<evidence type="ECO:0000256" key="10">
    <source>
        <dbReference type="SAM" id="SignalP"/>
    </source>
</evidence>
<keyword evidence="12" id="KW-1185">Reference proteome</keyword>
<dbReference type="Gene3D" id="3.40.30.10">
    <property type="entry name" value="Glutaredoxin"/>
    <property type="match status" value="1"/>
</dbReference>
<organism evidence="11 12">
    <name type="scientific">Batrachochytrium salamandrivorans</name>
    <dbReference type="NCBI Taxonomy" id="1357716"/>
    <lineage>
        <taxon>Eukaryota</taxon>
        <taxon>Fungi</taxon>
        <taxon>Fungi incertae sedis</taxon>
        <taxon>Chytridiomycota</taxon>
        <taxon>Chytridiomycota incertae sedis</taxon>
        <taxon>Chytridiomycetes</taxon>
        <taxon>Rhizophydiales</taxon>
        <taxon>Rhizophydiales incertae sedis</taxon>
        <taxon>Batrachochytrium</taxon>
    </lineage>
</organism>
<accession>A0ABQ8FL58</accession>
<feature type="chain" id="PRO_5046221775" description="Magnesium transporter protein 1" evidence="10">
    <location>
        <begin position="30"/>
        <end position="326"/>
    </location>
</feature>
<comment type="caution">
    <text evidence="11">The sequence shown here is derived from an EMBL/GenBank/DDBJ whole genome shotgun (WGS) entry which is preliminary data.</text>
</comment>
<gene>
    <name evidence="11" type="ORF">BASA50_002646</name>
</gene>
<evidence type="ECO:0000313" key="12">
    <source>
        <dbReference type="Proteomes" id="UP001648503"/>
    </source>
</evidence>
<evidence type="ECO:0000256" key="9">
    <source>
        <dbReference type="SAM" id="Phobius"/>
    </source>
</evidence>
<evidence type="ECO:0000256" key="2">
    <source>
        <dbReference type="ARBA" id="ARBA00004477"/>
    </source>
</evidence>
<keyword evidence="4 9" id="KW-0812">Transmembrane</keyword>
<comment type="subcellular location">
    <subcellularLocation>
        <location evidence="2">Endoplasmic reticulum membrane</location>
        <topology evidence="2">Multi-pass membrane protein</topology>
    </subcellularLocation>
</comment>
<evidence type="ECO:0000256" key="3">
    <source>
        <dbReference type="ARBA" id="ARBA00009561"/>
    </source>
</evidence>
<evidence type="ECO:0000256" key="5">
    <source>
        <dbReference type="ARBA" id="ARBA00022729"/>
    </source>
</evidence>
<dbReference type="PANTHER" id="PTHR12692">
    <property type="entry name" value="DOLICHYL-DIPHOSPHOOLIGOSACCHARIDE--PROTEIN GLYCOSYLTRANSFERASE-RELATED"/>
    <property type="match status" value="1"/>
</dbReference>
<feature type="transmembrane region" description="Helical" evidence="9">
    <location>
        <begin position="211"/>
        <end position="230"/>
    </location>
</feature>